<keyword evidence="3" id="KW-0539">Nucleus</keyword>
<evidence type="ECO:0000259" key="5">
    <source>
        <dbReference type="PROSITE" id="PS51005"/>
    </source>
</evidence>
<keyword evidence="7" id="KW-1185">Reference proteome</keyword>
<feature type="non-terminal residue" evidence="6">
    <location>
        <position position="1"/>
    </location>
</feature>
<organism evidence="6 7">
    <name type="scientific">Taxus chinensis</name>
    <name type="common">Chinese yew</name>
    <name type="synonym">Taxus wallichiana var. chinensis</name>
    <dbReference type="NCBI Taxonomy" id="29808"/>
    <lineage>
        <taxon>Eukaryota</taxon>
        <taxon>Viridiplantae</taxon>
        <taxon>Streptophyta</taxon>
        <taxon>Embryophyta</taxon>
        <taxon>Tracheophyta</taxon>
        <taxon>Spermatophyta</taxon>
        <taxon>Pinopsida</taxon>
        <taxon>Pinidae</taxon>
        <taxon>Conifers II</taxon>
        <taxon>Cupressales</taxon>
        <taxon>Taxaceae</taxon>
        <taxon>Taxus</taxon>
    </lineage>
</organism>
<evidence type="ECO:0000313" key="7">
    <source>
        <dbReference type="Proteomes" id="UP000824469"/>
    </source>
</evidence>
<name>A0AA38FZ74_TAXCH</name>
<dbReference type="GO" id="GO:0000976">
    <property type="term" value="F:transcription cis-regulatory region binding"/>
    <property type="evidence" value="ECO:0007669"/>
    <property type="project" value="TreeGrafter"/>
</dbReference>
<dbReference type="GO" id="GO:0005634">
    <property type="term" value="C:nucleus"/>
    <property type="evidence" value="ECO:0007669"/>
    <property type="project" value="TreeGrafter"/>
</dbReference>
<dbReference type="OMA" id="HQEANFA"/>
<dbReference type="PANTHER" id="PTHR31079">
    <property type="entry name" value="NAC DOMAIN-CONTAINING PROTEIN 73"/>
    <property type="match status" value="1"/>
</dbReference>
<accession>A0AA38FZ74</accession>
<dbReference type="SUPFAM" id="SSF101941">
    <property type="entry name" value="NAC domain"/>
    <property type="match status" value="1"/>
</dbReference>
<dbReference type="PANTHER" id="PTHR31079:SF20">
    <property type="entry name" value="NAC DOMAIN-CONTAINING PROTEIN 10"/>
    <property type="match status" value="1"/>
</dbReference>
<dbReference type="GO" id="GO:0003700">
    <property type="term" value="F:DNA-binding transcription factor activity"/>
    <property type="evidence" value="ECO:0007669"/>
    <property type="project" value="InterPro"/>
</dbReference>
<sequence length="505" mass="55575">MESAKKEDDSSLHYLSVFFGQGLSWDFRGFHDLKRVGVDTNCKFEYPMARAPYILDGHGFATKVKNAKGQKWRSDASIACPKCTYTINNAHAVQEWPGLPAGVKFDPSDQELLGHLAEKVGIGNAKPHPFIDEFILTLKEDNGICYTHPENLPGVKQDGGSLHIFHKTSKAYTTGHRKCRKITSDVPSAGEVRWHKTGKTKPVIENGKQKGCKKIMVLYTSAKGSKAGKTNWVMHQYHLGTEEDEKEGEFVVSKVFYQQQTKQCEKSDPDVPTEDIVTIVSKGGPVTPKTSTPALPPRTGKAQVLLPCLDVIKEEQLPCAVSPQAAYLDATVRSHFKGNDADYDTQNYVSNATLDYSFWSAGESQFLEDSQELNSLFCGEMPRNQACQDTVQADISMPNLSECGHIGGNESESRQGSVEVGNSMASLSECGPIANHEPEKECSSGNHEIQKEPIGSNEPEKVHVGNNEPEKGHVGNDEPEKDLDKYVDPVLAKIYFDTPPDGTIT</sequence>
<keyword evidence="2" id="KW-0804">Transcription</keyword>
<protein>
    <recommendedName>
        <fullName evidence="5">NAC domain-containing protein</fullName>
    </recommendedName>
</protein>
<evidence type="ECO:0000256" key="2">
    <source>
        <dbReference type="ARBA" id="ARBA00023163"/>
    </source>
</evidence>
<dbReference type="PROSITE" id="PS51005">
    <property type="entry name" value="NAC"/>
    <property type="match status" value="1"/>
</dbReference>
<dbReference type="EMBL" id="JAHRHJ020000006">
    <property type="protein sequence ID" value="KAH9313150.1"/>
    <property type="molecule type" value="Genomic_DNA"/>
</dbReference>
<proteinExistence type="predicted"/>
<dbReference type="Pfam" id="PF02365">
    <property type="entry name" value="NAM"/>
    <property type="match status" value="1"/>
</dbReference>
<gene>
    <name evidence="6" type="ORF">KI387_028185</name>
</gene>
<feature type="domain" description="NAC" evidence="5">
    <location>
        <begin position="99"/>
        <end position="258"/>
    </location>
</feature>
<evidence type="ECO:0000256" key="4">
    <source>
        <dbReference type="SAM" id="MobiDB-lite"/>
    </source>
</evidence>
<dbReference type="InterPro" id="IPR003441">
    <property type="entry name" value="NAC-dom"/>
</dbReference>
<keyword evidence="1" id="KW-0805">Transcription regulation</keyword>
<feature type="compositionally biased region" description="Basic and acidic residues" evidence="4">
    <location>
        <begin position="458"/>
        <end position="485"/>
    </location>
</feature>
<dbReference type="Proteomes" id="UP000824469">
    <property type="component" value="Unassembled WGS sequence"/>
</dbReference>
<evidence type="ECO:0000313" key="6">
    <source>
        <dbReference type="EMBL" id="KAH9313150.1"/>
    </source>
</evidence>
<reference evidence="6 7" key="1">
    <citation type="journal article" date="2021" name="Nat. Plants">
        <title>The Taxus genome provides insights into paclitaxel biosynthesis.</title>
        <authorList>
            <person name="Xiong X."/>
            <person name="Gou J."/>
            <person name="Liao Q."/>
            <person name="Li Y."/>
            <person name="Zhou Q."/>
            <person name="Bi G."/>
            <person name="Li C."/>
            <person name="Du R."/>
            <person name="Wang X."/>
            <person name="Sun T."/>
            <person name="Guo L."/>
            <person name="Liang H."/>
            <person name="Lu P."/>
            <person name="Wu Y."/>
            <person name="Zhang Z."/>
            <person name="Ro D.K."/>
            <person name="Shang Y."/>
            <person name="Huang S."/>
            <person name="Yan J."/>
        </authorList>
    </citation>
    <scope>NUCLEOTIDE SEQUENCE [LARGE SCALE GENOMIC DNA]</scope>
    <source>
        <strain evidence="6">Ta-2019</strain>
    </source>
</reference>
<comment type="caution">
    <text evidence="6">The sequence shown here is derived from an EMBL/GenBank/DDBJ whole genome shotgun (WGS) entry which is preliminary data.</text>
</comment>
<dbReference type="FunFam" id="2.170.150.80:FF:000009">
    <property type="entry name" value="NAC domain-containing protein 8"/>
    <property type="match status" value="1"/>
</dbReference>
<dbReference type="InterPro" id="IPR036093">
    <property type="entry name" value="NAC_dom_sf"/>
</dbReference>
<evidence type="ECO:0000256" key="3">
    <source>
        <dbReference type="ARBA" id="ARBA00023242"/>
    </source>
</evidence>
<dbReference type="InterPro" id="IPR044799">
    <property type="entry name" value="SOG1-like"/>
</dbReference>
<feature type="region of interest" description="Disordered" evidence="4">
    <location>
        <begin position="434"/>
        <end position="485"/>
    </location>
</feature>
<dbReference type="Gene3D" id="2.170.150.80">
    <property type="entry name" value="NAC domain"/>
    <property type="match status" value="1"/>
</dbReference>
<dbReference type="AlphaFoldDB" id="A0AA38FZ74"/>
<evidence type="ECO:0000256" key="1">
    <source>
        <dbReference type="ARBA" id="ARBA00023015"/>
    </source>
</evidence>